<evidence type="ECO:0000256" key="3">
    <source>
        <dbReference type="ARBA" id="ARBA00022771"/>
    </source>
</evidence>
<evidence type="ECO:0008006" key="11">
    <source>
        <dbReference type="Google" id="ProtNLM"/>
    </source>
</evidence>
<dbReference type="PROSITE" id="PS50178">
    <property type="entry name" value="ZF_FYVE"/>
    <property type="match status" value="1"/>
</dbReference>
<dbReference type="Gene3D" id="1.10.720.30">
    <property type="entry name" value="SAP domain"/>
    <property type="match status" value="1"/>
</dbReference>
<dbReference type="SMART" id="SM00064">
    <property type="entry name" value="FYVE"/>
    <property type="match status" value="1"/>
</dbReference>
<dbReference type="GO" id="GO:0061630">
    <property type="term" value="F:ubiquitin protein ligase activity"/>
    <property type="evidence" value="ECO:0007669"/>
    <property type="project" value="TreeGrafter"/>
</dbReference>
<comment type="caution">
    <text evidence="9">The sequence shown here is derived from an EMBL/GenBank/DDBJ whole genome shotgun (WGS) entry which is preliminary data.</text>
</comment>
<dbReference type="InterPro" id="IPR036361">
    <property type="entry name" value="SAP_dom_sf"/>
</dbReference>
<name>A0A816CSH1_ADIRI</name>
<dbReference type="InterPro" id="IPR000306">
    <property type="entry name" value="Znf_FYVE"/>
</dbReference>
<dbReference type="Pfam" id="PF01363">
    <property type="entry name" value="FYVE"/>
    <property type="match status" value="1"/>
</dbReference>
<evidence type="ECO:0000256" key="6">
    <source>
        <dbReference type="SAM" id="MobiDB-lite"/>
    </source>
</evidence>
<dbReference type="GO" id="GO:0005886">
    <property type="term" value="C:plasma membrane"/>
    <property type="evidence" value="ECO:0007669"/>
    <property type="project" value="UniProtKB-SubCell"/>
</dbReference>
<gene>
    <name evidence="9" type="ORF">XAT740_LOCUS50867</name>
</gene>
<dbReference type="InterPro" id="IPR001841">
    <property type="entry name" value="Znf_RING"/>
</dbReference>
<evidence type="ECO:0000313" key="9">
    <source>
        <dbReference type="EMBL" id="CAF1625639.1"/>
    </source>
</evidence>
<dbReference type="CDD" id="cd16500">
    <property type="entry name" value="RING-HC_CARP"/>
    <property type="match status" value="1"/>
</dbReference>
<proteinExistence type="predicted"/>
<keyword evidence="4" id="KW-0862">Zinc</keyword>
<dbReference type="Pfam" id="PF22968">
    <property type="entry name" value="RNF34L-like_3rd"/>
    <property type="match status" value="1"/>
</dbReference>
<dbReference type="InterPro" id="IPR051728">
    <property type="entry name" value="RING-FYVE_E3_ubiquitin-ligase"/>
</dbReference>
<evidence type="ECO:0000259" key="8">
    <source>
        <dbReference type="PROSITE" id="PS50178"/>
    </source>
</evidence>
<dbReference type="InterPro" id="IPR017455">
    <property type="entry name" value="Znf_FYVE-rel"/>
</dbReference>
<reference evidence="9" key="1">
    <citation type="submission" date="2021-02" db="EMBL/GenBank/DDBJ databases">
        <authorList>
            <person name="Nowell W R."/>
        </authorList>
    </citation>
    <scope>NUCLEOTIDE SEQUENCE</scope>
</reference>
<dbReference type="InterPro" id="IPR013083">
    <property type="entry name" value="Znf_RING/FYVE/PHD"/>
</dbReference>
<dbReference type="SUPFAM" id="SSF57850">
    <property type="entry name" value="RING/U-box"/>
    <property type="match status" value="1"/>
</dbReference>
<evidence type="ECO:0000259" key="7">
    <source>
        <dbReference type="PROSITE" id="PS50089"/>
    </source>
</evidence>
<dbReference type="GO" id="GO:1902042">
    <property type="term" value="P:negative regulation of extrinsic apoptotic signaling pathway via death domain receptors"/>
    <property type="evidence" value="ECO:0007669"/>
    <property type="project" value="TreeGrafter"/>
</dbReference>
<dbReference type="PANTHER" id="PTHR14879">
    <property type="entry name" value="CASPASE REGULATOR, RING FINGER DOMAIN-CONTAINING"/>
    <property type="match status" value="1"/>
</dbReference>
<evidence type="ECO:0000256" key="4">
    <source>
        <dbReference type="ARBA" id="ARBA00022833"/>
    </source>
</evidence>
<accession>A0A816CSH1</accession>
<dbReference type="GO" id="GO:0070936">
    <property type="term" value="P:protein K48-linked ubiquitination"/>
    <property type="evidence" value="ECO:0007669"/>
    <property type="project" value="TreeGrafter"/>
</dbReference>
<evidence type="ECO:0000256" key="1">
    <source>
        <dbReference type="ARBA" id="ARBA00004202"/>
    </source>
</evidence>
<dbReference type="AlphaFoldDB" id="A0A816CSH1"/>
<protein>
    <recommendedName>
        <fullName evidence="11">E3 ubiquitin-protein ligase rififylin</fullName>
    </recommendedName>
</protein>
<dbReference type="SUPFAM" id="SSF57903">
    <property type="entry name" value="FYVE/PHD zinc finger"/>
    <property type="match status" value="1"/>
</dbReference>
<dbReference type="GO" id="GO:0008270">
    <property type="term" value="F:zinc ion binding"/>
    <property type="evidence" value="ECO:0007669"/>
    <property type="project" value="UniProtKB-KW"/>
</dbReference>
<dbReference type="PANTHER" id="PTHR14879:SF15">
    <property type="entry name" value="E3 UBIQUITIN-PROTEIN LIGASE RIFIFYLIN-LIKE PROTEIN"/>
    <property type="match status" value="1"/>
</dbReference>
<dbReference type="GO" id="GO:0005737">
    <property type="term" value="C:cytoplasm"/>
    <property type="evidence" value="ECO:0007669"/>
    <property type="project" value="TreeGrafter"/>
</dbReference>
<dbReference type="Gene3D" id="1.10.720.140">
    <property type="match status" value="1"/>
</dbReference>
<keyword evidence="10" id="KW-1185">Reference proteome</keyword>
<dbReference type="FunFam" id="3.30.40.10:FF:000110">
    <property type="entry name" value="E3 ubiquitin-protein ligase RNF34 isoform X1"/>
    <property type="match status" value="1"/>
</dbReference>
<feature type="domain" description="RING-type" evidence="7">
    <location>
        <begin position="242"/>
        <end position="277"/>
    </location>
</feature>
<dbReference type="Gene3D" id="3.30.40.10">
    <property type="entry name" value="Zinc/RING finger domain, C3HC4 (zinc finger)"/>
    <property type="match status" value="1"/>
</dbReference>
<feature type="domain" description="FYVE-type" evidence="8">
    <location>
        <begin position="6"/>
        <end position="60"/>
    </location>
</feature>
<dbReference type="EMBL" id="CAJNOR010007930">
    <property type="protein sequence ID" value="CAF1625639.1"/>
    <property type="molecule type" value="Genomic_DNA"/>
</dbReference>
<feature type="compositionally biased region" description="Low complexity" evidence="6">
    <location>
        <begin position="128"/>
        <end position="151"/>
    </location>
</feature>
<evidence type="ECO:0000256" key="2">
    <source>
        <dbReference type="ARBA" id="ARBA00022723"/>
    </source>
</evidence>
<dbReference type="Pfam" id="PF13920">
    <property type="entry name" value="zf-C3HC4_3"/>
    <property type="match status" value="1"/>
</dbReference>
<organism evidence="9 10">
    <name type="scientific">Adineta ricciae</name>
    <name type="common">Rotifer</name>
    <dbReference type="NCBI Taxonomy" id="249248"/>
    <lineage>
        <taxon>Eukaryota</taxon>
        <taxon>Metazoa</taxon>
        <taxon>Spiralia</taxon>
        <taxon>Gnathifera</taxon>
        <taxon>Rotifera</taxon>
        <taxon>Eurotatoria</taxon>
        <taxon>Bdelloidea</taxon>
        <taxon>Adinetida</taxon>
        <taxon>Adinetidae</taxon>
        <taxon>Adineta</taxon>
    </lineage>
</organism>
<dbReference type="Proteomes" id="UP000663828">
    <property type="component" value="Unassembled WGS sequence"/>
</dbReference>
<dbReference type="GO" id="GO:0043161">
    <property type="term" value="P:proteasome-mediated ubiquitin-dependent protein catabolic process"/>
    <property type="evidence" value="ECO:0007669"/>
    <property type="project" value="TreeGrafter"/>
</dbReference>
<comment type="subcellular location">
    <subcellularLocation>
        <location evidence="1">Cell membrane</location>
        <topology evidence="1">Peripheral membrane protein</topology>
    </subcellularLocation>
</comment>
<dbReference type="InterPro" id="IPR055111">
    <property type="entry name" value="RNF34_RFFL_HeH"/>
</dbReference>
<dbReference type="PROSITE" id="PS50089">
    <property type="entry name" value="ZF_RING_2"/>
    <property type="match status" value="1"/>
</dbReference>
<evidence type="ECO:0000313" key="10">
    <source>
        <dbReference type="Proteomes" id="UP000663828"/>
    </source>
</evidence>
<evidence type="ECO:0000256" key="5">
    <source>
        <dbReference type="PROSITE-ProRule" id="PRU00175"/>
    </source>
</evidence>
<feature type="region of interest" description="Disordered" evidence="6">
    <location>
        <begin position="128"/>
        <end position="166"/>
    </location>
</feature>
<dbReference type="InterPro" id="IPR011011">
    <property type="entry name" value="Znf_FYVE_PHD"/>
</dbReference>
<keyword evidence="2" id="KW-0479">Metal-binding</keyword>
<sequence length="289" mass="32705">MSTNTPEELPNCEQCSQQYNLFRRRKQCQLCGQIFCSKCTSKSIPSTKKRACTICLLIINDRTTHEQLGSIRTKHLRAYLIYSKIITSNRLLESCFEKQDLINLIQSRKQQTPDETYVFVQRPIDEIPAPTPTIETPNNVQPAQPESAAEPSPSPPPSMPIRSSPKIAPTRKTLADLSSLESIQELTVGQLKDVLNQNFVSYKGCVEKHELIAKLKLLYRDKQQQSESNTSISNGQSDENLCKICMDEPIDCVFLDCGHLCTCIRCGKQLSECPLCRSYIVRVVRVFKS</sequence>
<keyword evidence="3 5" id="KW-0863">Zinc-finger</keyword>